<name>A0ABY8MHT6_9SPIO</name>
<dbReference type="PIRSF" id="PIRSF004555">
    <property type="entry name" value="UCP004555"/>
    <property type="match status" value="1"/>
</dbReference>
<organism evidence="3 4">
    <name type="scientific">Candidatus Haliotispira prima</name>
    <dbReference type="NCBI Taxonomy" id="3034016"/>
    <lineage>
        <taxon>Bacteria</taxon>
        <taxon>Pseudomonadati</taxon>
        <taxon>Spirochaetota</taxon>
        <taxon>Spirochaetia</taxon>
        <taxon>Spirochaetales</taxon>
        <taxon>Spirochaetaceae</taxon>
        <taxon>Candidatus Haliotispira</taxon>
    </lineage>
</organism>
<dbReference type="Gene3D" id="3.30.1310.10">
    <property type="entry name" value="Nucleoid-associated protein YbaB-like domain"/>
    <property type="match status" value="1"/>
</dbReference>
<keyword evidence="1 2" id="KW-0238">DNA-binding</keyword>
<dbReference type="HAMAP" id="MF_00274">
    <property type="entry name" value="DNA_YbaB_EbfC"/>
    <property type="match status" value="1"/>
</dbReference>
<dbReference type="InterPro" id="IPR004401">
    <property type="entry name" value="YbaB/EbfC"/>
</dbReference>
<dbReference type="PANTHER" id="PTHR33449">
    <property type="entry name" value="NUCLEOID-ASSOCIATED PROTEIN YBAB"/>
    <property type="match status" value="1"/>
</dbReference>
<sequence length="99" mass="10662">MNPLELLQQANLKSNINELQNQLQTLSATGSAGGELVLVTFNGAMEVQSVKIDPLAVDPRDVEMLEQLVASAVTDAQNKIKQKIQSQFNPMMGMFGSGS</sequence>
<gene>
    <name evidence="3" type="ORF">P0082_01645</name>
</gene>
<comment type="similarity">
    <text evidence="2">Belongs to the YbaB/EbfC family.</text>
</comment>
<evidence type="ECO:0000256" key="2">
    <source>
        <dbReference type="HAMAP-Rule" id="MF_00274"/>
    </source>
</evidence>
<comment type="function">
    <text evidence="2">Binds to DNA and alters its conformation. May be involved in regulation of gene expression, nucleoid organization and DNA protection.</text>
</comment>
<reference evidence="3 4" key="1">
    <citation type="submission" date="2023-04" db="EMBL/GenBank/DDBJ databases">
        <title>Spirochaete genome identified in red abalone sample constitutes a novel genus.</title>
        <authorList>
            <person name="Sharma S.P."/>
            <person name="Purcell C.M."/>
            <person name="Hyde J.R."/>
            <person name="Severin A.J."/>
        </authorList>
    </citation>
    <scope>NUCLEOTIDE SEQUENCE [LARGE SCALE GENOMIC DNA]</scope>
    <source>
        <strain evidence="3 4">SP-2023</strain>
    </source>
</reference>
<proteinExistence type="inferred from homology"/>
<comment type="subcellular location">
    <subcellularLocation>
        <location evidence="2">Cytoplasm</location>
        <location evidence="2">Nucleoid</location>
    </subcellularLocation>
</comment>
<dbReference type="PANTHER" id="PTHR33449:SF1">
    <property type="entry name" value="NUCLEOID-ASSOCIATED PROTEIN YBAB"/>
    <property type="match status" value="1"/>
</dbReference>
<keyword evidence="4" id="KW-1185">Reference proteome</keyword>
<dbReference type="Proteomes" id="UP001228690">
    <property type="component" value="Chromosome"/>
</dbReference>
<dbReference type="InterPro" id="IPR036894">
    <property type="entry name" value="YbaB-like_sf"/>
</dbReference>
<comment type="subunit">
    <text evidence="2">Homodimer.</text>
</comment>
<dbReference type="RefSeq" id="WP_326927776.1">
    <property type="nucleotide sequence ID" value="NZ_CP123443.1"/>
</dbReference>
<accession>A0ABY8MHT6</accession>
<dbReference type="Pfam" id="PF02575">
    <property type="entry name" value="YbaB_DNA_bd"/>
    <property type="match status" value="1"/>
</dbReference>
<evidence type="ECO:0000313" key="3">
    <source>
        <dbReference type="EMBL" id="WGK69590.1"/>
    </source>
</evidence>
<evidence type="ECO:0000256" key="1">
    <source>
        <dbReference type="ARBA" id="ARBA00023125"/>
    </source>
</evidence>
<keyword evidence="2" id="KW-0963">Cytoplasm</keyword>
<dbReference type="EMBL" id="CP123443">
    <property type="protein sequence ID" value="WGK69590.1"/>
    <property type="molecule type" value="Genomic_DNA"/>
</dbReference>
<dbReference type="NCBIfam" id="TIGR00103">
    <property type="entry name" value="DNA_YbaB_EbfC"/>
    <property type="match status" value="1"/>
</dbReference>
<protein>
    <recommendedName>
        <fullName evidence="2">Nucleoid-associated protein P0082_01645</fullName>
    </recommendedName>
</protein>
<evidence type="ECO:0000313" key="4">
    <source>
        <dbReference type="Proteomes" id="UP001228690"/>
    </source>
</evidence>
<dbReference type="SUPFAM" id="SSF82607">
    <property type="entry name" value="YbaB-like"/>
    <property type="match status" value="1"/>
</dbReference>